<organism evidence="10 11">
    <name type="scientific">Wickerhamomyces anomalus (strain ATCC 58044 / CBS 1984 / NCYC 433 / NRRL Y-366-8)</name>
    <name type="common">Yeast</name>
    <name type="synonym">Hansenula anomala</name>
    <dbReference type="NCBI Taxonomy" id="683960"/>
    <lineage>
        <taxon>Eukaryota</taxon>
        <taxon>Fungi</taxon>
        <taxon>Dikarya</taxon>
        <taxon>Ascomycota</taxon>
        <taxon>Saccharomycotina</taxon>
        <taxon>Saccharomycetes</taxon>
        <taxon>Phaffomycetales</taxon>
        <taxon>Wickerhamomycetaceae</taxon>
        <taxon>Wickerhamomyces</taxon>
    </lineage>
</organism>
<dbReference type="Pfam" id="PF00890">
    <property type="entry name" value="FAD_binding_2"/>
    <property type="match status" value="1"/>
</dbReference>
<gene>
    <name evidence="10" type="ORF">WICANDRAFT_77545</name>
</gene>
<evidence type="ECO:0000313" key="10">
    <source>
        <dbReference type="EMBL" id="ODQ60873.1"/>
    </source>
</evidence>
<dbReference type="FunFam" id="3.90.700.10:FF:000007">
    <property type="entry name" value="NADH-dependent fumarate reductase"/>
    <property type="match status" value="1"/>
</dbReference>
<dbReference type="SUPFAM" id="SSF51905">
    <property type="entry name" value="FAD/NAD(P)-binding domain"/>
    <property type="match status" value="1"/>
</dbReference>
<keyword evidence="11" id="KW-1185">Reference proteome</keyword>
<name>A0A1E3P680_WICAA</name>
<keyword evidence="4" id="KW-0274">FAD</keyword>
<evidence type="ECO:0000256" key="5">
    <source>
        <dbReference type="ARBA" id="ARBA00023002"/>
    </source>
</evidence>
<reference evidence="10 11" key="1">
    <citation type="journal article" date="2016" name="Proc. Natl. Acad. Sci. U.S.A.">
        <title>Comparative genomics of biotechnologically important yeasts.</title>
        <authorList>
            <person name="Riley R."/>
            <person name="Haridas S."/>
            <person name="Wolfe K.H."/>
            <person name="Lopes M.R."/>
            <person name="Hittinger C.T."/>
            <person name="Goeker M."/>
            <person name="Salamov A.A."/>
            <person name="Wisecaver J.H."/>
            <person name="Long T.M."/>
            <person name="Calvey C.H."/>
            <person name="Aerts A.L."/>
            <person name="Barry K.W."/>
            <person name="Choi C."/>
            <person name="Clum A."/>
            <person name="Coughlan A.Y."/>
            <person name="Deshpande S."/>
            <person name="Douglass A.P."/>
            <person name="Hanson S.J."/>
            <person name="Klenk H.-P."/>
            <person name="LaButti K.M."/>
            <person name="Lapidus A."/>
            <person name="Lindquist E.A."/>
            <person name="Lipzen A.M."/>
            <person name="Meier-Kolthoff J.P."/>
            <person name="Ohm R.A."/>
            <person name="Otillar R.P."/>
            <person name="Pangilinan J.L."/>
            <person name="Peng Y."/>
            <person name="Rokas A."/>
            <person name="Rosa C.A."/>
            <person name="Scheuner C."/>
            <person name="Sibirny A.A."/>
            <person name="Slot J.C."/>
            <person name="Stielow J.B."/>
            <person name="Sun H."/>
            <person name="Kurtzman C.P."/>
            <person name="Blackwell M."/>
            <person name="Grigoriev I.V."/>
            <person name="Jeffries T.W."/>
        </authorList>
    </citation>
    <scope>NUCLEOTIDE SEQUENCE [LARGE SCALE GENOMIC DNA]</scope>
    <source>
        <strain evidence="11">ATCC 58044 / CBS 1984 / NCYC 433 / NRRL Y-366-8</strain>
    </source>
</reference>
<dbReference type="Gene3D" id="3.90.700.10">
    <property type="entry name" value="Succinate dehydrogenase/fumarate reductase flavoprotein, catalytic domain"/>
    <property type="match status" value="1"/>
</dbReference>
<dbReference type="InterPro" id="IPR003953">
    <property type="entry name" value="FAD-dep_OxRdtase_2_FAD-bd"/>
</dbReference>
<dbReference type="EMBL" id="KV454209">
    <property type="protein sequence ID" value="ODQ60873.1"/>
    <property type="molecule type" value="Genomic_DNA"/>
</dbReference>
<dbReference type="Gene3D" id="3.50.50.60">
    <property type="entry name" value="FAD/NAD(P)-binding domain"/>
    <property type="match status" value="1"/>
</dbReference>
<dbReference type="Proteomes" id="UP000094112">
    <property type="component" value="Unassembled WGS sequence"/>
</dbReference>
<protein>
    <recommendedName>
        <fullName evidence="7">fumarate reductase (NADH)</fullName>
        <ecNumber evidence="7">1.3.1.6</ecNumber>
    </recommendedName>
    <alternativeName>
        <fullName evidence="8">NADH-dependent fumarate reductase</fullName>
    </alternativeName>
</protein>
<evidence type="ECO:0000256" key="8">
    <source>
        <dbReference type="ARBA" id="ARBA00077246"/>
    </source>
</evidence>
<dbReference type="InterPro" id="IPR027477">
    <property type="entry name" value="Succ_DH/fumarate_Rdtase_cat_sf"/>
</dbReference>
<evidence type="ECO:0000256" key="2">
    <source>
        <dbReference type="ARBA" id="ARBA00008040"/>
    </source>
</evidence>
<dbReference type="AlphaFoldDB" id="A0A1E3P680"/>
<keyword evidence="3" id="KW-0285">Flavoprotein</keyword>
<evidence type="ECO:0000313" key="11">
    <source>
        <dbReference type="Proteomes" id="UP000094112"/>
    </source>
</evidence>
<dbReference type="STRING" id="683960.A0A1E3P680"/>
<dbReference type="EC" id="1.3.1.6" evidence="7"/>
<dbReference type="GeneID" id="30201816"/>
<evidence type="ECO:0000256" key="6">
    <source>
        <dbReference type="ARBA" id="ARBA00050832"/>
    </source>
</evidence>
<sequence>MLLGLPTTNGAQTLGEGQVLLEKIGAELIDMEQIQIHPTGFINPKDPGSRWKFLAAESLRGIGGVLLNTDKNERFINELSTRDVVSQAILKQQDSKALLVLNDDMYQDFKFQLDFYIKQGLVVKTSVKDYFKENAGKVVDLLSRYSKESISDEFNREYKAHVFKEMKVSSELLIAEITPVVHFTMGGVKINGDGQVLDTKGDVIEGLYAVGEVSGGVHGANRLGGNSLLECVVFGTSAAKRIAGELGKL</sequence>
<proteinExistence type="inferred from homology"/>
<dbReference type="InterPro" id="IPR036188">
    <property type="entry name" value="FAD/NAD-bd_sf"/>
</dbReference>
<dbReference type="PANTHER" id="PTHR43400">
    <property type="entry name" value="FUMARATE REDUCTASE"/>
    <property type="match status" value="1"/>
</dbReference>
<comment type="cofactor">
    <cofactor evidence="1">
        <name>FAD</name>
        <dbReference type="ChEBI" id="CHEBI:57692"/>
    </cofactor>
</comment>
<dbReference type="PANTHER" id="PTHR43400:SF7">
    <property type="entry name" value="FAD-DEPENDENT OXIDOREDUCTASE 2 FAD BINDING DOMAIN-CONTAINING PROTEIN"/>
    <property type="match status" value="1"/>
</dbReference>
<comment type="similarity">
    <text evidence="2">Belongs to the FAD-dependent oxidoreductase 2 family. FRD/SDH subfamily.</text>
</comment>
<dbReference type="InterPro" id="IPR050315">
    <property type="entry name" value="FAD-oxidoreductase_2"/>
</dbReference>
<dbReference type="RefSeq" id="XP_019040080.1">
    <property type="nucleotide sequence ID" value="XM_019184570.1"/>
</dbReference>
<evidence type="ECO:0000256" key="7">
    <source>
        <dbReference type="ARBA" id="ARBA00067004"/>
    </source>
</evidence>
<feature type="domain" description="FAD-dependent oxidoreductase 2 FAD-binding" evidence="9">
    <location>
        <begin position="6"/>
        <end position="228"/>
    </location>
</feature>
<dbReference type="OrthoDB" id="10254877at2759"/>
<evidence type="ECO:0000256" key="1">
    <source>
        <dbReference type="ARBA" id="ARBA00001974"/>
    </source>
</evidence>
<accession>A0A1E3P680</accession>
<dbReference type="GO" id="GO:0016156">
    <property type="term" value="F:fumarate reductase (NADH) activity"/>
    <property type="evidence" value="ECO:0007669"/>
    <property type="project" value="UniProtKB-EC"/>
</dbReference>
<comment type="catalytic activity">
    <reaction evidence="6">
        <text>succinate + NAD(+) = fumarate + NADH + H(+)</text>
        <dbReference type="Rhea" id="RHEA:18281"/>
        <dbReference type="ChEBI" id="CHEBI:15378"/>
        <dbReference type="ChEBI" id="CHEBI:29806"/>
        <dbReference type="ChEBI" id="CHEBI:30031"/>
        <dbReference type="ChEBI" id="CHEBI:57540"/>
        <dbReference type="ChEBI" id="CHEBI:57945"/>
        <dbReference type="EC" id="1.3.1.6"/>
    </reaction>
</comment>
<keyword evidence="5" id="KW-0560">Oxidoreductase</keyword>
<dbReference type="SUPFAM" id="SSF56425">
    <property type="entry name" value="Succinate dehydrogenase/fumarate reductase flavoprotein, catalytic domain"/>
    <property type="match status" value="1"/>
</dbReference>
<evidence type="ECO:0000256" key="4">
    <source>
        <dbReference type="ARBA" id="ARBA00022827"/>
    </source>
</evidence>
<evidence type="ECO:0000256" key="3">
    <source>
        <dbReference type="ARBA" id="ARBA00022630"/>
    </source>
</evidence>
<evidence type="ECO:0000259" key="9">
    <source>
        <dbReference type="Pfam" id="PF00890"/>
    </source>
</evidence>